<organism evidence="9">
    <name type="scientific">Onchocerca flexuosa</name>
    <dbReference type="NCBI Taxonomy" id="387005"/>
    <lineage>
        <taxon>Eukaryota</taxon>
        <taxon>Metazoa</taxon>
        <taxon>Ecdysozoa</taxon>
        <taxon>Nematoda</taxon>
        <taxon>Chromadorea</taxon>
        <taxon>Rhabditida</taxon>
        <taxon>Spirurina</taxon>
        <taxon>Spiruromorpha</taxon>
        <taxon>Filarioidea</taxon>
        <taxon>Onchocercidae</taxon>
        <taxon>Onchocerca</taxon>
    </lineage>
</organism>
<name>A0A183HKG6_9BILA</name>
<dbReference type="EMBL" id="UZAJ01008694">
    <property type="protein sequence ID" value="VDO53462.1"/>
    <property type="molecule type" value="Genomic_DNA"/>
</dbReference>
<dbReference type="PANTHER" id="PTHR31633:SF1">
    <property type="entry name" value="H_ACA RIBONUCLEOPROTEIN COMPLEX NON-CORE SUBUNIT NAF1"/>
    <property type="match status" value="1"/>
</dbReference>
<keyword evidence="2 6" id="KW-0698">rRNA processing</keyword>
<dbReference type="GO" id="GO:0005730">
    <property type="term" value="C:nucleolus"/>
    <property type="evidence" value="ECO:0007669"/>
    <property type="project" value="UniProtKB-SubCell"/>
</dbReference>
<evidence type="ECO:0000256" key="5">
    <source>
        <dbReference type="ARBA" id="ARBA00023242"/>
    </source>
</evidence>
<reference evidence="7 8" key="2">
    <citation type="submission" date="2018-11" db="EMBL/GenBank/DDBJ databases">
        <authorList>
            <consortium name="Pathogen Informatics"/>
        </authorList>
    </citation>
    <scope>NUCLEOTIDE SEQUENCE [LARGE SCALE GENOMIC DNA]</scope>
</reference>
<keyword evidence="6" id="KW-0687">Ribonucleoprotein</keyword>
<keyword evidence="5 6" id="KW-0539">Nucleus</keyword>
<dbReference type="Pfam" id="PF04410">
    <property type="entry name" value="Gar1"/>
    <property type="match status" value="1"/>
</dbReference>
<accession>A0A183HKG6</accession>
<dbReference type="GO" id="GO:0003723">
    <property type="term" value="F:RNA binding"/>
    <property type="evidence" value="ECO:0007669"/>
    <property type="project" value="UniProtKB-KW"/>
</dbReference>
<dbReference type="GO" id="GO:0006364">
    <property type="term" value="P:rRNA processing"/>
    <property type="evidence" value="ECO:0007669"/>
    <property type="project" value="UniProtKB-KW"/>
</dbReference>
<dbReference type="Proteomes" id="UP000267606">
    <property type="component" value="Unassembled WGS sequence"/>
</dbReference>
<dbReference type="PANTHER" id="PTHR31633">
    <property type="entry name" value="H/ACA RIBONUCLEOPROTEIN COMPLEX NON-CORE SUBUNIT NAF1"/>
    <property type="match status" value="1"/>
</dbReference>
<comment type="function">
    <text evidence="6">Required for ribosome biogenesis. Part of a complex which catalyzes pseudouridylation of rRNA. This involves the isomerization of uridine such that the ribose is subsequently attached to C5, instead of the normal N1. Pseudouridine ("psi") residues may serve to stabilize the conformation of rRNAs.</text>
</comment>
<dbReference type="GO" id="GO:0001522">
    <property type="term" value="P:pseudouridine synthesis"/>
    <property type="evidence" value="ECO:0007669"/>
    <property type="project" value="InterPro"/>
</dbReference>
<evidence type="ECO:0000313" key="8">
    <source>
        <dbReference type="Proteomes" id="UP000267606"/>
    </source>
</evidence>
<dbReference type="WBParaSite" id="OFLC_0000797701-mRNA-1">
    <property type="protein sequence ID" value="OFLC_0000797701-mRNA-1"/>
    <property type="gene ID" value="OFLC_0000797701"/>
</dbReference>
<evidence type="ECO:0000256" key="4">
    <source>
        <dbReference type="ARBA" id="ARBA00022884"/>
    </source>
</evidence>
<keyword evidence="1 6" id="KW-0690">Ribosome biogenesis</keyword>
<sequence length="132" mass="14954">MTNCLIIALFQVFDIFGPVVKPMYAILFNDVKEANEWKMGSAMYYAPLASQFTNTIFTEKLRQQLGDFAGILIGVGIEKDLLKKMFFREKAADGCWDGEGECPYDMLAFSDDEAEKRYKVKHRSANISNESG</sequence>
<proteinExistence type="inferred from homology"/>
<evidence type="ECO:0000256" key="1">
    <source>
        <dbReference type="ARBA" id="ARBA00022517"/>
    </source>
</evidence>
<gene>
    <name evidence="7" type="ORF">OFLC_LOCUS7978</name>
</gene>
<comment type="subcellular location">
    <subcellularLocation>
        <location evidence="6">Nucleus</location>
        <location evidence="6">Nucleolus</location>
    </subcellularLocation>
</comment>
<evidence type="ECO:0000256" key="3">
    <source>
        <dbReference type="ARBA" id="ARBA00022553"/>
    </source>
</evidence>
<evidence type="ECO:0000313" key="9">
    <source>
        <dbReference type="WBParaSite" id="OFLC_0000797701-mRNA-1"/>
    </source>
</evidence>
<reference evidence="9" key="1">
    <citation type="submission" date="2016-06" db="UniProtKB">
        <authorList>
            <consortium name="WormBaseParasite"/>
        </authorList>
    </citation>
    <scope>IDENTIFICATION</scope>
</reference>
<dbReference type="Gene3D" id="2.40.10.230">
    <property type="entry name" value="Probable tRNA pseudouridine synthase domain"/>
    <property type="match status" value="1"/>
</dbReference>
<keyword evidence="3" id="KW-0597">Phosphoprotein</keyword>
<keyword evidence="8" id="KW-1185">Reference proteome</keyword>
<dbReference type="InterPro" id="IPR038664">
    <property type="entry name" value="Gar1/Naf1_Cbf5-bd_sf"/>
</dbReference>
<keyword evidence="4 6" id="KW-0694">RNA-binding</keyword>
<evidence type="ECO:0000256" key="2">
    <source>
        <dbReference type="ARBA" id="ARBA00022552"/>
    </source>
</evidence>
<dbReference type="GO" id="GO:0000493">
    <property type="term" value="P:box H/ACA snoRNP assembly"/>
    <property type="evidence" value="ECO:0007669"/>
    <property type="project" value="InterPro"/>
</dbReference>
<dbReference type="InterPro" id="IPR040309">
    <property type="entry name" value="Naf1"/>
</dbReference>
<dbReference type="STRING" id="387005.A0A183HKG6"/>
<dbReference type="InterPro" id="IPR007504">
    <property type="entry name" value="H/ACA_rnp_Gar1/Naf1"/>
</dbReference>
<comment type="subunit">
    <text evidence="6">Component of the small nucleolar ribonucleoprotein particles containing H/ACA-type snoRNAs (H/ACA snoRNPs).</text>
</comment>
<dbReference type="GO" id="GO:0005732">
    <property type="term" value="C:sno(s)RNA-containing ribonucleoprotein complex"/>
    <property type="evidence" value="ECO:0007669"/>
    <property type="project" value="InterPro"/>
</dbReference>
<evidence type="ECO:0000313" key="7">
    <source>
        <dbReference type="EMBL" id="VDO53462.1"/>
    </source>
</evidence>
<protein>
    <recommendedName>
        <fullName evidence="6">H/ACA ribonucleoprotein complex subunit</fullName>
    </recommendedName>
</protein>
<dbReference type="AlphaFoldDB" id="A0A183HKG6"/>
<evidence type="ECO:0000256" key="6">
    <source>
        <dbReference type="RuleBase" id="RU364004"/>
    </source>
</evidence>
<comment type="similarity">
    <text evidence="6">Belongs to the GAR1 family.</text>
</comment>